<dbReference type="AlphaFoldDB" id="A0A3S5AAX9"/>
<dbReference type="SMART" id="SM00309">
    <property type="entry name" value="PAH"/>
    <property type="match status" value="1"/>
</dbReference>
<comment type="similarity">
    <text evidence="2 4">Belongs to the NPY family.</text>
</comment>
<comment type="caution">
    <text evidence="5">The sequence shown here is derived from an EMBL/GenBank/DDBJ whole genome shotgun (WGS) entry which is preliminary data.</text>
</comment>
<name>A0A3S5AAX9_9PLAT</name>
<keyword evidence="3" id="KW-0964">Secreted</keyword>
<dbReference type="OrthoDB" id="9972427at2759"/>
<sequence length="177" mass="19670">MMHSHRRCLDIRSRRRNLSSRPLSGLSFTVQTSLLYLLVLLLTGDSVYIQASPSFGYSSGLAQRSQTGLEAVLNAAAAEVPSPTGGGGVEEMVESNGIGEPLRLRPVGQPTELARALSIEGFIEPPRRPAVFSSPQALRHYLRRLNEYFAIIGRPRSVSSRRLCHCFRIRVEFRGYQ</sequence>
<evidence type="ECO:0000256" key="3">
    <source>
        <dbReference type="ARBA" id="ARBA00022525"/>
    </source>
</evidence>
<dbReference type="Pfam" id="PF00159">
    <property type="entry name" value="Hormone_3"/>
    <property type="match status" value="1"/>
</dbReference>
<evidence type="ECO:0000256" key="2">
    <source>
        <dbReference type="ARBA" id="ARBA00010022"/>
    </source>
</evidence>
<organism evidence="5 6">
    <name type="scientific">Protopolystoma xenopodis</name>
    <dbReference type="NCBI Taxonomy" id="117903"/>
    <lineage>
        <taxon>Eukaryota</taxon>
        <taxon>Metazoa</taxon>
        <taxon>Spiralia</taxon>
        <taxon>Lophotrochozoa</taxon>
        <taxon>Platyhelminthes</taxon>
        <taxon>Monogenea</taxon>
        <taxon>Polyopisthocotylea</taxon>
        <taxon>Polystomatidea</taxon>
        <taxon>Polystomatidae</taxon>
        <taxon>Protopolystoma</taxon>
    </lineage>
</organism>
<gene>
    <name evidence="5" type="ORF">PXEA_LOCUS12773</name>
</gene>
<accession>A0A3S5AAX9</accession>
<protein>
    <submittedName>
        <fullName evidence="5">Uncharacterized protein</fullName>
    </submittedName>
</protein>
<proteinExistence type="inferred from homology"/>
<reference evidence="5" key="1">
    <citation type="submission" date="2018-11" db="EMBL/GenBank/DDBJ databases">
        <authorList>
            <consortium name="Pathogen Informatics"/>
        </authorList>
    </citation>
    <scope>NUCLEOTIDE SEQUENCE</scope>
</reference>
<dbReference type="GO" id="GO:0005576">
    <property type="term" value="C:extracellular region"/>
    <property type="evidence" value="ECO:0007669"/>
    <property type="project" value="UniProtKB-SubCell"/>
</dbReference>
<evidence type="ECO:0000256" key="4">
    <source>
        <dbReference type="RuleBase" id="RU000656"/>
    </source>
</evidence>
<dbReference type="GO" id="GO:0005179">
    <property type="term" value="F:hormone activity"/>
    <property type="evidence" value="ECO:0007669"/>
    <property type="project" value="InterPro"/>
</dbReference>
<evidence type="ECO:0000313" key="5">
    <source>
        <dbReference type="EMBL" id="VEL19333.1"/>
    </source>
</evidence>
<evidence type="ECO:0000256" key="1">
    <source>
        <dbReference type="ARBA" id="ARBA00004613"/>
    </source>
</evidence>
<evidence type="ECO:0000313" key="6">
    <source>
        <dbReference type="Proteomes" id="UP000784294"/>
    </source>
</evidence>
<dbReference type="Proteomes" id="UP000784294">
    <property type="component" value="Unassembled WGS sequence"/>
</dbReference>
<dbReference type="CDD" id="cd00126">
    <property type="entry name" value="PAH"/>
    <property type="match status" value="1"/>
</dbReference>
<dbReference type="EMBL" id="CAAALY010041115">
    <property type="protein sequence ID" value="VEL19333.1"/>
    <property type="molecule type" value="Genomic_DNA"/>
</dbReference>
<keyword evidence="6" id="KW-1185">Reference proteome</keyword>
<dbReference type="InterPro" id="IPR001955">
    <property type="entry name" value="Pancreatic_hormone-like"/>
</dbReference>
<comment type="subcellular location">
    <subcellularLocation>
        <location evidence="1">Secreted</location>
    </subcellularLocation>
</comment>
<dbReference type="PROSITE" id="PS50276">
    <property type="entry name" value="PANCREATIC_HORMONE_2"/>
    <property type="match status" value="1"/>
</dbReference>